<organism evidence="20 21">
    <name type="scientific">Candidatus Yanofskybacteria bacterium RIFCSPHIGHO2_02_FULL_38_22b</name>
    <dbReference type="NCBI Taxonomy" id="1802673"/>
    <lineage>
        <taxon>Bacteria</taxon>
        <taxon>Candidatus Yanofskyibacteriota</taxon>
    </lineage>
</organism>
<evidence type="ECO:0000256" key="3">
    <source>
        <dbReference type="ARBA" id="ARBA00007739"/>
    </source>
</evidence>
<evidence type="ECO:0000256" key="6">
    <source>
        <dbReference type="ARBA" id="ARBA00022670"/>
    </source>
</evidence>
<comment type="subcellular location">
    <subcellularLocation>
        <location evidence="1">Cell membrane</location>
    </subcellularLocation>
</comment>
<dbReference type="Gene3D" id="1.10.3810.10">
    <property type="entry name" value="Biosynthetic peptidoglycan transglycosylase-like"/>
    <property type="match status" value="1"/>
</dbReference>
<dbReference type="InterPro" id="IPR001460">
    <property type="entry name" value="PCN-bd_Tpept"/>
</dbReference>
<keyword evidence="5" id="KW-0121">Carboxypeptidase</keyword>
<dbReference type="PANTHER" id="PTHR32282">
    <property type="entry name" value="BINDING PROTEIN TRANSPEPTIDASE, PUTATIVE-RELATED"/>
    <property type="match status" value="1"/>
</dbReference>
<gene>
    <name evidence="20" type="ORF">A3B86_04490</name>
</gene>
<comment type="similarity">
    <text evidence="2">In the C-terminal section; belongs to the transpeptidase family.</text>
</comment>
<evidence type="ECO:0000256" key="11">
    <source>
        <dbReference type="ARBA" id="ARBA00022984"/>
    </source>
</evidence>
<dbReference type="Pfam" id="PF00912">
    <property type="entry name" value="Transgly"/>
    <property type="match status" value="1"/>
</dbReference>
<evidence type="ECO:0000256" key="17">
    <source>
        <dbReference type="SAM" id="Phobius"/>
    </source>
</evidence>
<dbReference type="InterPro" id="IPR001264">
    <property type="entry name" value="Glyco_trans_51"/>
</dbReference>
<accession>A0A1F8F0W6</accession>
<evidence type="ECO:0000256" key="16">
    <source>
        <dbReference type="ARBA" id="ARBA00049902"/>
    </source>
</evidence>
<dbReference type="GO" id="GO:0006508">
    <property type="term" value="P:proteolysis"/>
    <property type="evidence" value="ECO:0007669"/>
    <property type="project" value="UniProtKB-KW"/>
</dbReference>
<evidence type="ECO:0000259" key="19">
    <source>
        <dbReference type="Pfam" id="PF00912"/>
    </source>
</evidence>
<protein>
    <submittedName>
        <fullName evidence="20">Uncharacterized protein</fullName>
    </submittedName>
</protein>
<dbReference type="GO" id="GO:0008955">
    <property type="term" value="F:peptidoglycan glycosyltransferase activity"/>
    <property type="evidence" value="ECO:0007669"/>
    <property type="project" value="UniProtKB-EC"/>
</dbReference>
<feature type="transmembrane region" description="Helical" evidence="17">
    <location>
        <begin position="20"/>
        <end position="45"/>
    </location>
</feature>
<dbReference type="AlphaFoldDB" id="A0A1F8F0W6"/>
<keyword evidence="10" id="KW-0133">Cell shape</keyword>
<dbReference type="InterPro" id="IPR012338">
    <property type="entry name" value="Beta-lactam/transpept-like"/>
</dbReference>
<dbReference type="EMBL" id="MGJN01000020">
    <property type="protein sequence ID" value="OGN06338.1"/>
    <property type="molecule type" value="Genomic_DNA"/>
</dbReference>
<dbReference type="GO" id="GO:0071555">
    <property type="term" value="P:cell wall organization"/>
    <property type="evidence" value="ECO:0007669"/>
    <property type="project" value="UniProtKB-KW"/>
</dbReference>
<evidence type="ECO:0000256" key="8">
    <source>
        <dbReference type="ARBA" id="ARBA00022679"/>
    </source>
</evidence>
<dbReference type="Proteomes" id="UP000176834">
    <property type="component" value="Unassembled WGS sequence"/>
</dbReference>
<dbReference type="GO" id="GO:0005886">
    <property type="term" value="C:plasma membrane"/>
    <property type="evidence" value="ECO:0007669"/>
    <property type="project" value="UniProtKB-SubCell"/>
</dbReference>
<keyword evidence="4" id="KW-1003">Cell membrane</keyword>
<evidence type="ECO:0000256" key="1">
    <source>
        <dbReference type="ARBA" id="ARBA00004236"/>
    </source>
</evidence>
<dbReference type="GO" id="GO:0008658">
    <property type="term" value="F:penicillin binding"/>
    <property type="evidence" value="ECO:0007669"/>
    <property type="project" value="InterPro"/>
</dbReference>
<comment type="similarity">
    <text evidence="3">In the N-terminal section; belongs to the glycosyltransferase 51 family.</text>
</comment>
<dbReference type="Pfam" id="PF00905">
    <property type="entry name" value="Transpeptidase"/>
    <property type="match status" value="1"/>
</dbReference>
<keyword evidence="13" id="KW-0511">Multifunctional enzyme</keyword>
<evidence type="ECO:0000259" key="18">
    <source>
        <dbReference type="Pfam" id="PF00905"/>
    </source>
</evidence>
<dbReference type="SUPFAM" id="SSF56601">
    <property type="entry name" value="beta-lactamase/transpeptidase-like"/>
    <property type="match status" value="1"/>
</dbReference>
<proteinExistence type="inferred from homology"/>
<dbReference type="GO" id="GO:0009252">
    <property type="term" value="P:peptidoglycan biosynthetic process"/>
    <property type="evidence" value="ECO:0007669"/>
    <property type="project" value="UniProtKB-KW"/>
</dbReference>
<comment type="caution">
    <text evidence="20">The sequence shown here is derived from an EMBL/GenBank/DDBJ whole genome shotgun (WGS) entry which is preliminary data.</text>
</comment>
<keyword evidence="11" id="KW-0573">Peptidoglycan synthesis</keyword>
<evidence type="ECO:0000256" key="10">
    <source>
        <dbReference type="ARBA" id="ARBA00022960"/>
    </source>
</evidence>
<keyword evidence="8" id="KW-0808">Transferase</keyword>
<dbReference type="SUPFAM" id="SSF53955">
    <property type="entry name" value="Lysozyme-like"/>
    <property type="match status" value="1"/>
</dbReference>
<evidence type="ECO:0000256" key="12">
    <source>
        <dbReference type="ARBA" id="ARBA00023136"/>
    </source>
</evidence>
<comment type="catalytic activity">
    <reaction evidence="15">
        <text>Preferential cleavage: (Ac)2-L-Lys-D-Ala-|-D-Ala. Also transpeptidation of peptidyl-alanyl moieties that are N-acyl substituents of D-alanine.</text>
        <dbReference type="EC" id="3.4.16.4"/>
    </reaction>
</comment>
<dbReference type="FunFam" id="1.10.3810.10:FF:000001">
    <property type="entry name" value="Penicillin-binding protein 1A"/>
    <property type="match status" value="1"/>
</dbReference>
<reference evidence="20 21" key="1">
    <citation type="journal article" date="2016" name="Nat. Commun.">
        <title>Thousands of microbial genomes shed light on interconnected biogeochemical processes in an aquifer system.</title>
        <authorList>
            <person name="Anantharaman K."/>
            <person name="Brown C.T."/>
            <person name="Hug L.A."/>
            <person name="Sharon I."/>
            <person name="Castelle C.J."/>
            <person name="Probst A.J."/>
            <person name="Thomas B.C."/>
            <person name="Singh A."/>
            <person name="Wilkins M.J."/>
            <person name="Karaoz U."/>
            <person name="Brodie E.L."/>
            <person name="Williams K.H."/>
            <person name="Hubbard S.S."/>
            <person name="Banfield J.F."/>
        </authorList>
    </citation>
    <scope>NUCLEOTIDE SEQUENCE [LARGE SCALE GENOMIC DNA]</scope>
</reference>
<keyword evidence="9" id="KW-0378">Hydrolase</keyword>
<dbReference type="GO" id="GO:0009002">
    <property type="term" value="F:serine-type D-Ala-D-Ala carboxypeptidase activity"/>
    <property type="evidence" value="ECO:0007669"/>
    <property type="project" value="UniProtKB-EC"/>
</dbReference>
<keyword evidence="17" id="KW-1133">Transmembrane helix</keyword>
<dbReference type="PANTHER" id="PTHR32282:SF11">
    <property type="entry name" value="PENICILLIN-BINDING PROTEIN 1B"/>
    <property type="match status" value="1"/>
</dbReference>
<evidence type="ECO:0000256" key="5">
    <source>
        <dbReference type="ARBA" id="ARBA00022645"/>
    </source>
</evidence>
<dbReference type="Gene3D" id="3.40.710.10">
    <property type="entry name" value="DD-peptidase/beta-lactamase superfamily"/>
    <property type="match status" value="1"/>
</dbReference>
<keyword evidence="12 17" id="KW-0472">Membrane</keyword>
<dbReference type="InterPro" id="IPR036950">
    <property type="entry name" value="PBP_transglycosylase"/>
</dbReference>
<dbReference type="GO" id="GO:0030288">
    <property type="term" value="C:outer membrane-bounded periplasmic space"/>
    <property type="evidence" value="ECO:0007669"/>
    <property type="project" value="TreeGrafter"/>
</dbReference>
<keyword evidence="17" id="KW-0812">Transmembrane</keyword>
<keyword evidence="6" id="KW-0645">Protease</keyword>
<evidence type="ECO:0000256" key="2">
    <source>
        <dbReference type="ARBA" id="ARBA00007090"/>
    </source>
</evidence>
<evidence type="ECO:0000256" key="9">
    <source>
        <dbReference type="ARBA" id="ARBA00022801"/>
    </source>
</evidence>
<comment type="catalytic activity">
    <reaction evidence="16">
        <text>[GlcNAc-(1-&gt;4)-Mur2Ac(oyl-L-Ala-gamma-D-Glu-L-Lys-D-Ala-D-Ala)](n)-di-trans,octa-cis-undecaprenyl diphosphate + beta-D-GlcNAc-(1-&gt;4)-Mur2Ac(oyl-L-Ala-gamma-D-Glu-L-Lys-D-Ala-D-Ala)-di-trans,octa-cis-undecaprenyl diphosphate = [GlcNAc-(1-&gt;4)-Mur2Ac(oyl-L-Ala-gamma-D-Glu-L-Lys-D-Ala-D-Ala)](n+1)-di-trans,octa-cis-undecaprenyl diphosphate + di-trans,octa-cis-undecaprenyl diphosphate + H(+)</text>
        <dbReference type="Rhea" id="RHEA:23708"/>
        <dbReference type="Rhea" id="RHEA-COMP:9602"/>
        <dbReference type="Rhea" id="RHEA-COMP:9603"/>
        <dbReference type="ChEBI" id="CHEBI:15378"/>
        <dbReference type="ChEBI" id="CHEBI:58405"/>
        <dbReference type="ChEBI" id="CHEBI:60033"/>
        <dbReference type="ChEBI" id="CHEBI:78435"/>
        <dbReference type="EC" id="2.4.99.28"/>
    </reaction>
</comment>
<keyword evidence="7" id="KW-0328">Glycosyltransferase</keyword>
<name>A0A1F8F0W6_9BACT</name>
<dbReference type="InterPro" id="IPR023346">
    <property type="entry name" value="Lysozyme-like_dom_sf"/>
</dbReference>
<feature type="domain" description="Penicillin-binding protein transpeptidase" evidence="18">
    <location>
        <begin position="344"/>
        <end position="635"/>
    </location>
</feature>
<dbReference type="InterPro" id="IPR050396">
    <property type="entry name" value="Glycosyltr_51/Transpeptidase"/>
</dbReference>
<sequence>MIPQFTVEKLKNRKKKVKKVIKSLVTLAVWFFVVGIIVFLSYFIYLQRTIPDPETLISRKVGESTKIYDSTGTVLLYDIHGEEKRTIIPWEDITSYVKWATLASEDSDFYKHRGVDFNGIARAFLKNLMEGGISQGGSTITQQLVKKALLGDERASTFRLVTRKIKEIILTVEIERKYSKDELFWMYLNQIPYGSSAYGIEAASKTFFDKPTKDLTLNEAVVLASLPKAPTFYSPYGSHVEELVVRKNHTLSRMLDLGHITQEEYDQAKKEEVVFQPSVDKITAPHFVIMVREYLVSKYGEDAVEKNGLKVITTLDTELQKIAEEAVTKYSEINKEKYKATNAALVAINPKNGEVVAMVGSSNYFDIENEGNFNVTTAKRQPGSAFKPFAYAVAFQKGYPDGTIVFDTKTEFNPNCKPNALEEKDEFGLDCYHPENYDGRFRGPVTLRNALAQSLNVPSVKTLYLAGVEDTIKLAESMGISTLQDRSRFGLSLVLGGAEVRPIDLVSAYGVFANDGIRNPWNFIRKIESGSGEILEEQKLKPERVIDSSATRLVTDVLSDNNARSSVFGYSSSLYIPSREVAAKTGTTQENRDAWVVGYSPNIAVGVWTGNNKNESMTREGAGISASGPMWKEFMVKALEKYPFEGFQRPDPVFSNKIMLSGQYFDPDHEVHNILHYINRSQPAGSIPSNPLEDTQYINWEWSVRNYFGLSLPNLPN</sequence>
<evidence type="ECO:0000256" key="4">
    <source>
        <dbReference type="ARBA" id="ARBA00022475"/>
    </source>
</evidence>
<evidence type="ECO:0000256" key="14">
    <source>
        <dbReference type="ARBA" id="ARBA00023316"/>
    </source>
</evidence>
<evidence type="ECO:0000256" key="7">
    <source>
        <dbReference type="ARBA" id="ARBA00022676"/>
    </source>
</evidence>
<evidence type="ECO:0000256" key="15">
    <source>
        <dbReference type="ARBA" id="ARBA00034000"/>
    </source>
</evidence>
<evidence type="ECO:0000313" key="21">
    <source>
        <dbReference type="Proteomes" id="UP000176834"/>
    </source>
</evidence>
<evidence type="ECO:0000313" key="20">
    <source>
        <dbReference type="EMBL" id="OGN06338.1"/>
    </source>
</evidence>
<evidence type="ECO:0000256" key="13">
    <source>
        <dbReference type="ARBA" id="ARBA00023268"/>
    </source>
</evidence>
<feature type="domain" description="Glycosyl transferase family 51" evidence="19">
    <location>
        <begin position="78"/>
        <end position="254"/>
    </location>
</feature>
<keyword evidence="14" id="KW-0961">Cell wall biogenesis/degradation</keyword>
<dbReference type="GO" id="GO:0008360">
    <property type="term" value="P:regulation of cell shape"/>
    <property type="evidence" value="ECO:0007669"/>
    <property type="project" value="UniProtKB-KW"/>
</dbReference>